<proteinExistence type="predicted"/>
<dbReference type="PANTHER" id="PTHR21485">
    <property type="entry name" value="HAD SUPERFAMILY MEMBERS CMAS AND KDSC"/>
    <property type="match status" value="1"/>
</dbReference>
<comment type="caution">
    <text evidence="1">The sequence shown here is derived from an EMBL/GenBank/DDBJ whole genome shotgun (WGS) entry which is preliminary data.</text>
</comment>
<sequence>MFAYIPARIGSTRIKKKNIRLLDGKPVICHVIENLLNTSGLQGIAISTDSQEIKDIADKYTGVTTLSLRNKKISNNSSNFMDLVKQDLPRFQQHFSSDDVLFTLATSALISSHYFQQGIDSFTKQSTASENSSSLVMSVREIGSEALLGMIQTTDGSISPLFPNNFNLPTADLPKLFTDAGGFYIFNADQARQYKMLIDLKPIQPVFLPDNIGVDVDIEEDWQKLTDSYFKTKGLV</sequence>
<evidence type="ECO:0000313" key="1">
    <source>
        <dbReference type="EMBL" id="GAA0815569.1"/>
    </source>
</evidence>
<keyword evidence="2" id="KW-1185">Reference proteome</keyword>
<dbReference type="InterPro" id="IPR003329">
    <property type="entry name" value="Cytidylyl_trans"/>
</dbReference>
<dbReference type="SUPFAM" id="SSF53448">
    <property type="entry name" value="Nucleotide-diphospho-sugar transferases"/>
    <property type="match status" value="1"/>
</dbReference>
<evidence type="ECO:0008006" key="3">
    <source>
        <dbReference type="Google" id="ProtNLM"/>
    </source>
</evidence>
<dbReference type="Gene3D" id="3.90.550.10">
    <property type="entry name" value="Spore Coat Polysaccharide Biosynthesis Protein SpsA, Chain A"/>
    <property type="match status" value="1"/>
</dbReference>
<organism evidence="1 2">
    <name type="scientific">Colwellia asteriadis</name>
    <dbReference type="NCBI Taxonomy" id="517723"/>
    <lineage>
        <taxon>Bacteria</taxon>
        <taxon>Pseudomonadati</taxon>
        <taxon>Pseudomonadota</taxon>
        <taxon>Gammaproteobacteria</taxon>
        <taxon>Alteromonadales</taxon>
        <taxon>Colwelliaceae</taxon>
        <taxon>Colwellia</taxon>
    </lineage>
</organism>
<accession>A0ABN1L5T0</accession>
<dbReference type="PANTHER" id="PTHR21485:SF6">
    <property type="entry name" value="N-ACYLNEURAMINATE CYTIDYLYLTRANSFERASE-RELATED"/>
    <property type="match status" value="1"/>
</dbReference>
<dbReference type="RefSeq" id="WP_343816619.1">
    <property type="nucleotide sequence ID" value="NZ_BAAAFA010000004.1"/>
</dbReference>
<dbReference type="InterPro" id="IPR029044">
    <property type="entry name" value="Nucleotide-diphossugar_trans"/>
</dbReference>
<gene>
    <name evidence="1" type="ORF">GCM10009111_14080</name>
</gene>
<name>A0ABN1L5T0_9GAMM</name>
<dbReference type="InterPro" id="IPR050793">
    <property type="entry name" value="CMP-NeuNAc_synthase"/>
</dbReference>
<dbReference type="EMBL" id="BAAAFA010000004">
    <property type="protein sequence ID" value="GAA0815569.1"/>
    <property type="molecule type" value="Genomic_DNA"/>
</dbReference>
<reference evidence="1 2" key="1">
    <citation type="journal article" date="2019" name="Int. J. Syst. Evol. Microbiol.">
        <title>The Global Catalogue of Microorganisms (GCM) 10K type strain sequencing project: providing services to taxonomists for standard genome sequencing and annotation.</title>
        <authorList>
            <consortium name="The Broad Institute Genomics Platform"/>
            <consortium name="The Broad Institute Genome Sequencing Center for Infectious Disease"/>
            <person name="Wu L."/>
            <person name="Ma J."/>
        </authorList>
    </citation>
    <scope>NUCLEOTIDE SEQUENCE [LARGE SCALE GENOMIC DNA]</scope>
    <source>
        <strain evidence="1 2">JCM 15608</strain>
    </source>
</reference>
<dbReference type="Proteomes" id="UP001500021">
    <property type="component" value="Unassembled WGS sequence"/>
</dbReference>
<dbReference type="Pfam" id="PF02348">
    <property type="entry name" value="CTP_transf_3"/>
    <property type="match status" value="1"/>
</dbReference>
<evidence type="ECO:0000313" key="2">
    <source>
        <dbReference type="Proteomes" id="UP001500021"/>
    </source>
</evidence>
<protein>
    <recommendedName>
        <fullName evidence="3">Acylneuraminate cytidylyltransferase</fullName>
    </recommendedName>
</protein>